<proteinExistence type="predicted"/>
<gene>
    <name evidence="1" type="ORF">B4119_3439</name>
</gene>
<reference evidence="1 2" key="1">
    <citation type="submission" date="2016-01" db="EMBL/GenBank/DDBJ databases">
        <title>Draft Genome Sequences of Seven Thermophilic Sporeformers Isolated from Foods.</title>
        <authorList>
            <person name="Berendsen E.M."/>
            <person name="Wells-Bennik M.H."/>
            <person name="Krawcyk A.O."/>
            <person name="De Jong A."/>
            <person name="Holsappel S."/>
            <person name="Eijlander R.T."/>
            <person name="Kuipers O.P."/>
        </authorList>
    </citation>
    <scope>NUCLEOTIDE SEQUENCE [LARGE SCALE GENOMIC DNA]</scope>
    <source>
        <strain evidence="1 2">B4119</strain>
    </source>
</reference>
<dbReference type="PATRIC" id="fig|81408.3.peg.984"/>
<dbReference type="STRING" id="81408.B4119_3439"/>
<dbReference type="EMBL" id="LQYS01000114">
    <property type="protein sequence ID" value="KYD07688.1"/>
    <property type="molecule type" value="Genomic_DNA"/>
</dbReference>
<sequence length="56" mass="6674">MIINLDDYRKKKKKKRNDRSMVSIPIFSRITVEDNKLIGELENGQKIIIQNLEKEE</sequence>
<protein>
    <submittedName>
        <fullName evidence="1">Uncharacterized protein</fullName>
    </submittedName>
</protein>
<evidence type="ECO:0000313" key="2">
    <source>
        <dbReference type="Proteomes" id="UP000075455"/>
    </source>
</evidence>
<dbReference type="Proteomes" id="UP000075455">
    <property type="component" value="Unassembled WGS sequence"/>
</dbReference>
<accession>A0A150L5V3</accession>
<comment type="caution">
    <text evidence="1">The sequence shown here is derived from an EMBL/GenBank/DDBJ whole genome shotgun (WGS) entry which is preliminary data.</text>
</comment>
<dbReference type="RefSeq" id="WP_201028946.1">
    <property type="nucleotide sequence ID" value="NZ_LQYS01000114.1"/>
</dbReference>
<evidence type="ECO:0000313" key="1">
    <source>
        <dbReference type="EMBL" id="KYD07688.1"/>
    </source>
</evidence>
<name>A0A150L5V3_9BACL</name>
<organism evidence="1 2">
    <name type="scientific">Saccharococcus caldoxylosilyticus</name>
    <dbReference type="NCBI Taxonomy" id="81408"/>
    <lineage>
        <taxon>Bacteria</taxon>
        <taxon>Bacillati</taxon>
        <taxon>Bacillota</taxon>
        <taxon>Bacilli</taxon>
        <taxon>Bacillales</taxon>
        <taxon>Anoxybacillaceae</taxon>
        <taxon>Saccharococcus</taxon>
    </lineage>
</organism>
<dbReference type="AlphaFoldDB" id="A0A150L5V3"/>